<sequence>MKKDKSIRALIRRVRAQGRAEAVTIFAGLCPETGIDGLLRSSPNADAGDYSTYWDIAALRKLLCADTESCGAIDRLQGAELLSQLLKSDLAKSATALAEEQQAYFRLNEHNNECERQLDDASALLDEIARSGDAYRECTDKDSATGKRIAALSEYVSQFQPEAPLDVDAVVAPSEREDWHMSPCTQGHRDVGAAGGVAHCYQCGESITAETTQDAFEQWNATHPSAVSV</sequence>
<dbReference type="RefSeq" id="WP_063340795.1">
    <property type="nucleotide sequence ID" value="NZ_LUKJ01000002.1"/>
</dbReference>
<evidence type="ECO:0000313" key="3">
    <source>
        <dbReference type="Proteomes" id="UP000076489"/>
    </source>
</evidence>
<dbReference type="AlphaFoldDB" id="A0A166QRN6"/>
<feature type="coiled-coil region" evidence="1">
    <location>
        <begin position="97"/>
        <end position="131"/>
    </location>
</feature>
<comment type="caution">
    <text evidence="2">The sequence shown here is derived from an EMBL/GenBank/DDBJ whole genome shotgun (WGS) entry which is preliminary data.</text>
</comment>
<dbReference type="EMBL" id="LUKJ01000002">
    <property type="protein sequence ID" value="KZN20750.1"/>
    <property type="molecule type" value="Genomic_DNA"/>
</dbReference>
<name>A0A166QRN6_PSEFL</name>
<dbReference type="OrthoDB" id="2088103at2"/>
<dbReference type="Proteomes" id="UP000076489">
    <property type="component" value="Unassembled WGS sequence"/>
</dbReference>
<accession>A0A166QRN6</accession>
<gene>
    <name evidence="2" type="ORF">A1D17_04185</name>
</gene>
<keyword evidence="1" id="KW-0175">Coiled coil</keyword>
<organism evidence="2 3">
    <name type="scientific">Pseudomonas fluorescens</name>
    <dbReference type="NCBI Taxonomy" id="294"/>
    <lineage>
        <taxon>Bacteria</taxon>
        <taxon>Pseudomonadati</taxon>
        <taxon>Pseudomonadota</taxon>
        <taxon>Gammaproteobacteria</taxon>
        <taxon>Pseudomonadales</taxon>
        <taxon>Pseudomonadaceae</taxon>
        <taxon>Pseudomonas</taxon>
    </lineage>
</organism>
<evidence type="ECO:0000256" key="1">
    <source>
        <dbReference type="SAM" id="Coils"/>
    </source>
</evidence>
<proteinExistence type="predicted"/>
<reference evidence="3" key="1">
    <citation type="submission" date="2016-03" db="EMBL/GenBank/DDBJ databases">
        <authorList>
            <person name="Ray J."/>
            <person name="Price M."/>
            <person name="Deutschbauer A."/>
        </authorList>
    </citation>
    <scope>NUCLEOTIDE SEQUENCE [LARGE SCALE GENOMIC DNA]</scope>
    <source>
        <strain evidence="3">FW300-N1B4</strain>
    </source>
</reference>
<reference evidence="2 3" key="2">
    <citation type="journal article" date="2018" name="Nature">
        <title>Mutant phenotypes for thousands of bacterial genes of unknown function.</title>
        <authorList>
            <person name="Price M.N."/>
            <person name="Wetmore K.M."/>
            <person name="Waters R.J."/>
            <person name="Callaghan M."/>
            <person name="Ray J."/>
            <person name="Liu H."/>
            <person name="Kuehl J.V."/>
            <person name="Melnyk R.A."/>
            <person name="Lamson J.S."/>
            <person name="Suh Y."/>
            <person name="Carlson H.K."/>
            <person name="Esquivel Z."/>
            <person name="Sadeeshkumar H."/>
            <person name="Chakraborty R."/>
            <person name="Zane G.M."/>
            <person name="Rubin B.E."/>
            <person name="Wall J.D."/>
            <person name="Visel A."/>
            <person name="Bristow J."/>
            <person name="Blow M.J."/>
            <person name="Arkin A.P."/>
            <person name="Deutschbauer A.M."/>
        </authorList>
    </citation>
    <scope>NUCLEOTIDE SEQUENCE [LARGE SCALE GENOMIC DNA]</scope>
    <source>
        <strain evidence="2 3">FW300-N1B4</strain>
    </source>
</reference>
<protein>
    <submittedName>
        <fullName evidence="2">Uncharacterized protein</fullName>
    </submittedName>
</protein>
<evidence type="ECO:0000313" key="2">
    <source>
        <dbReference type="EMBL" id="KZN20750.1"/>
    </source>
</evidence>